<dbReference type="AlphaFoldDB" id="A0A128A3E4"/>
<evidence type="ECO:0000313" key="1">
    <source>
        <dbReference type="EMBL" id="CUR51884.1"/>
    </source>
</evidence>
<gene>
    <name evidence="1" type="ORF">NDEV_1119</name>
</gene>
<accession>A0A128A3E4</accession>
<sequence>MKKKVPLSQLKKYDVNQKILEALADAQSRSILFSIIKEGMTALELSEKYRIPLSSVYKKISDLEELTLVKVDKWVLSDSGKKFKVYKSRISRAEISIKKPEPIITLSPN</sequence>
<keyword evidence="2" id="KW-1185">Reference proteome</keyword>
<dbReference type="Gene3D" id="1.10.10.10">
    <property type="entry name" value="Winged helix-like DNA-binding domain superfamily/Winged helix DNA-binding domain"/>
    <property type="match status" value="1"/>
</dbReference>
<organism evidence="1 2">
    <name type="scientific">Nitrosotalea devaniterrae</name>
    <dbReference type="NCBI Taxonomy" id="1078905"/>
    <lineage>
        <taxon>Archaea</taxon>
        <taxon>Nitrososphaerota</taxon>
        <taxon>Nitrososphaeria</taxon>
        <taxon>Nitrosotaleales</taxon>
        <taxon>Nitrosotaleaceae</taxon>
        <taxon>Nitrosotalea</taxon>
    </lineage>
</organism>
<dbReference type="EMBL" id="LN890280">
    <property type="protein sequence ID" value="CUR51884.1"/>
    <property type="molecule type" value="Genomic_DNA"/>
</dbReference>
<dbReference type="Proteomes" id="UP000196239">
    <property type="component" value="Chromosome 1"/>
</dbReference>
<evidence type="ECO:0000313" key="2">
    <source>
        <dbReference type="Proteomes" id="UP000196239"/>
    </source>
</evidence>
<name>A0A128A3E4_9ARCH</name>
<dbReference type="CDD" id="cd00090">
    <property type="entry name" value="HTH_ARSR"/>
    <property type="match status" value="1"/>
</dbReference>
<dbReference type="InterPro" id="IPR036388">
    <property type="entry name" value="WH-like_DNA-bd_sf"/>
</dbReference>
<proteinExistence type="predicted"/>
<dbReference type="SUPFAM" id="SSF46785">
    <property type="entry name" value="Winged helix' DNA-binding domain"/>
    <property type="match status" value="1"/>
</dbReference>
<protein>
    <submittedName>
        <fullName evidence="1">Transcriptional regulator</fullName>
    </submittedName>
</protein>
<reference evidence="2" key="1">
    <citation type="submission" date="2015-10" db="EMBL/GenBank/DDBJ databases">
        <authorList>
            <person name="Lehtovirta-Morley L.E."/>
            <person name="Vieille C."/>
        </authorList>
    </citation>
    <scope>NUCLEOTIDE SEQUENCE [LARGE SCALE GENOMIC DNA]</scope>
</reference>
<dbReference type="InterPro" id="IPR011991">
    <property type="entry name" value="ArsR-like_HTH"/>
</dbReference>
<dbReference type="InterPro" id="IPR036390">
    <property type="entry name" value="WH_DNA-bd_sf"/>
</dbReference>
<dbReference type="KEGG" id="ndv:NDEV_1119"/>